<protein>
    <submittedName>
        <fullName evidence="6">NTE family protein</fullName>
    </submittedName>
</protein>
<name>A0A238ZZ34_9BACT</name>
<evidence type="ECO:0000313" key="6">
    <source>
        <dbReference type="EMBL" id="SNR88281.1"/>
    </source>
</evidence>
<keyword evidence="2 4" id="KW-0442">Lipid degradation</keyword>
<dbReference type="InterPro" id="IPR002641">
    <property type="entry name" value="PNPLA_dom"/>
</dbReference>
<evidence type="ECO:0000256" key="3">
    <source>
        <dbReference type="ARBA" id="ARBA00023098"/>
    </source>
</evidence>
<dbReference type="RefSeq" id="WP_089323552.1">
    <property type="nucleotide sequence ID" value="NZ_FZOB01000013.1"/>
</dbReference>
<dbReference type="Proteomes" id="UP000198405">
    <property type="component" value="Unassembled WGS sequence"/>
</dbReference>
<keyword evidence="1 4" id="KW-0378">Hydrolase</keyword>
<dbReference type="CDD" id="cd07205">
    <property type="entry name" value="Pat_PNPLA6_PNPLA7_NTE1_like"/>
    <property type="match status" value="1"/>
</dbReference>
<accession>A0A238ZZ34</accession>
<dbReference type="EMBL" id="FZOB01000013">
    <property type="protein sequence ID" value="SNR88281.1"/>
    <property type="molecule type" value="Genomic_DNA"/>
</dbReference>
<keyword evidence="3 4" id="KW-0443">Lipid metabolism</keyword>
<evidence type="ECO:0000256" key="2">
    <source>
        <dbReference type="ARBA" id="ARBA00022963"/>
    </source>
</evidence>
<feature type="active site" description="Proton acceptor" evidence="4">
    <location>
        <position position="150"/>
    </location>
</feature>
<dbReference type="OrthoDB" id="9770965at2"/>
<dbReference type="AlphaFoldDB" id="A0A238ZZ34"/>
<evidence type="ECO:0000256" key="4">
    <source>
        <dbReference type="PROSITE-ProRule" id="PRU01161"/>
    </source>
</evidence>
<feature type="short sequence motif" description="GXSXG" evidence="4">
    <location>
        <begin position="37"/>
        <end position="41"/>
    </location>
</feature>
<keyword evidence="7" id="KW-1185">Reference proteome</keyword>
<evidence type="ECO:0000313" key="7">
    <source>
        <dbReference type="Proteomes" id="UP000198405"/>
    </source>
</evidence>
<dbReference type="SUPFAM" id="SSF52151">
    <property type="entry name" value="FabD/lysophospholipase-like"/>
    <property type="match status" value="1"/>
</dbReference>
<feature type="short sequence motif" description="DGA/G" evidence="4">
    <location>
        <begin position="150"/>
        <end position="152"/>
    </location>
</feature>
<reference evidence="7" key="1">
    <citation type="submission" date="2017-06" db="EMBL/GenBank/DDBJ databases">
        <authorList>
            <person name="Varghese N."/>
            <person name="Submissions S."/>
        </authorList>
    </citation>
    <scope>NUCLEOTIDE SEQUENCE [LARGE SCALE GENOMIC DNA]</scope>
    <source>
        <strain evidence="7">DSM 15668</strain>
    </source>
</reference>
<dbReference type="GO" id="GO:0016042">
    <property type="term" value="P:lipid catabolic process"/>
    <property type="evidence" value="ECO:0007669"/>
    <property type="project" value="UniProtKB-UniRule"/>
</dbReference>
<dbReference type="GO" id="GO:0016787">
    <property type="term" value="F:hydrolase activity"/>
    <property type="evidence" value="ECO:0007669"/>
    <property type="project" value="UniProtKB-UniRule"/>
</dbReference>
<dbReference type="PROSITE" id="PS51635">
    <property type="entry name" value="PNPLA"/>
    <property type="match status" value="1"/>
</dbReference>
<sequence>MKKIGVALSGGFLRGIAHAGFLKGLEQKGISPAVISGASAGAIVGALYAHGFSPEKIGQIARELNWKKLATPSFKGGLFKLTKLKTKLEEFIGDVDIKDLKIPFALTVVELKTLKTKFVTEGKASDWIVASCSIPPLFAPWKIDGNYYIDGGIRNSMPAEFPKAAGCDIVIGSSVHFVDTRYDPESLTDVALRVGMAQCIENETYRAPFCDIVVNHYLPGSPFDFNNVENFFKTGYENGIKVAEEVKKWL</sequence>
<comment type="caution">
    <text evidence="4">Lacks conserved residue(s) required for the propagation of feature annotation.</text>
</comment>
<dbReference type="Gene3D" id="3.40.1090.10">
    <property type="entry name" value="Cytosolic phospholipase A2 catalytic domain"/>
    <property type="match status" value="1"/>
</dbReference>
<dbReference type="Pfam" id="PF01734">
    <property type="entry name" value="Patatin"/>
    <property type="match status" value="1"/>
</dbReference>
<feature type="active site" description="Nucleophile" evidence="4">
    <location>
        <position position="39"/>
    </location>
</feature>
<dbReference type="PANTHER" id="PTHR14226">
    <property type="entry name" value="NEUROPATHY TARGET ESTERASE/SWISS CHEESE D.MELANOGASTER"/>
    <property type="match status" value="1"/>
</dbReference>
<dbReference type="InterPro" id="IPR050301">
    <property type="entry name" value="NTE"/>
</dbReference>
<evidence type="ECO:0000256" key="1">
    <source>
        <dbReference type="ARBA" id="ARBA00022801"/>
    </source>
</evidence>
<proteinExistence type="predicted"/>
<organism evidence="6 7">
    <name type="scientific">Desulfurobacterium atlanticum</name>
    <dbReference type="NCBI Taxonomy" id="240169"/>
    <lineage>
        <taxon>Bacteria</taxon>
        <taxon>Pseudomonadati</taxon>
        <taxon>Aquificota</taxon>
        <taxon>Aquificia</taxon>
        <taxon>Desulfurobacteriales</taxon>
        <taxon>Desulfurobacteriaceae</taxon>
        <taxon>Desulfurobacterium</taxon>
    </lineage>
</organism>
<dbReference type="InterPro" id="IPR016035">
    <property type="entry name" value="Acyl_Trfase/lysoPLipase"/>
</dbReference>
<gene>
    <name evidence="6" type="ORF">SAMN06265340_11330</name>
</gene>
<feature type="domain" description="PNPLA" evidence="5">
    <location>
        <begin position="6"/>
        <end position="163"/>
    </location>
</feature>
<evidence type="ECO:0000259" key="5">
    <source>
        <dbReference type="PROSITE" id="PS51635"/>
    </source>
</evidence>
<dbReference type="PANTHER" id="PTHR14226:SF29">
    <property type="entry name" value="NEUROPATHY TARGET ESTERASE SWS"/>
    <property type="match status" value="1"/>
</dbReference>